<dbReference type="eggNOG" id="COG0765">
    <property type="taxonomic scope" value="Bacteria"/>
</dbReference>
<organism evidence="9 10">
    <name type="scientific">Phytoplasma australiense</name>
    <dbReference type="NCBI Taxonomy" id="59748"/>
    <lineage>
        <taxon>Bacteria</taxon>
        <taxon>Bacillati</taxon>
        <taxon>Mycoplasmatota</taxon>
        <taxon>Mollicutes</taxon>
        <taxon>Acholeplasmatales</taxon>
        <taxon>Acholeplasmataceae</taxon>
        <taxon>Candidatus Phytoplasma</taxon>
        <taxon>16SrXII (Stolbur group)</taxon>
    </lineage>
</organism>
<dbReference type="InterPro" id="IPR035906">
    <property type="entry name" value="MetI-like_sf"/>
</dbReference>
<evidence type="ECO:0000256" key="1">
    <source>
        <dbReference type="ARBA" id="ARBA00004141"/>
    </source>
</evidence>
<comment type="similarity">
    <text evidence="2">Belongs to the binding-protein-dependent transport system permease family. HisMQ subfamily.</text>
</comment>
<evidence type="ECO:0000313" key="10">
    <source>
        <dbReference type="Proteomes" id="UP000008323"/>
    </source>
</evidence>
<evidence type="ECO:0000256" key="2">
    <source>
        <dbReference type="ARBA" id="ARBA00010072"/>
    </source>
</evidence>
<keyword evidence="6 7" id="KW-0472">Membrane</keyword>
<dbReference type="PANTHER" id="PTHR30614">
    <property type="entry name" value="MEMBRANE COMPONENT OF AMINO ACID ABC TRANSPORTER"/>
    <property type="match status" value="1"/>
</dbReference>
<dbReference type="PANTHER" id="PTHR30614:SF20">
    <property type="entry name" value="GLUTAMINE TRANSPORT SYSTEM PERMEASE PROTEIN GLNP"/>
    <property type="match status" value="1"/>
</dbReference>
<feature type="domain" description="ABC transmembrane type-1" evidence="8">
    <location>
        <begin position="134"/>
        <end position="343"/>
    </location>
</feature>
<dbReference type="PROSITE" id="PS50928">
    <property type="entry name" value="ABC_TM1"/>
    <property type="match status" value="1"/>
</dbReference>
<keyword evidence="5 7" id="KW-1133">Transmembrane helix</keyword>
<evidence type="ECO:0000256" key="5">
    <source>
        <dbReference type="ARBA" id="ARBA00022989"/>
    </source>
</evidence>
<feature type="transmembrane region" description="Helical" evidence="7">
    <location>
        <begin position="289"/>
        <end position="309"/>
    </location>
</feature>
<sequence length="354" mass="40605">MPAVLDLIKKGNTDAFVNDTPVIQNIVNNFPNDFASVELNNNVFGDLKPFGLFVNSSYPNKAKIKEALLKVLDLNTKPLKSEDEIDAISDAYKDIFLNKAIKNYQQIQQKLKNQKPFPGFIKLTKKIWSTLPTYKKGFITSFIISIDSVILGFLLALIFVKTKTLIKHYQKTNQKNLMRVYRTFSFFINKTISFLNAIPLTIQALLVFNLFNLFQILRNNTMNFYAALFVLVLNTAANLVKIMMHNIKILSQGQIEAGYALGMSHKQVFHYIIFEQGIKRSYPSVGQQFINNIKNTSLFQIIGLSSLLLQAQRNTTLDFDLWTPYIIVCAIYLIIVFITNFILDKIKKQNKIEF</sequence>
<keyword evidence="3 7" id="KW-0812">Transmembrane</keyword>
<dbReference type="AlphaFoldDB" id="B1V9I0"/>
<dbReference type="CDD" id="cd06261">
    <property type="entry name" value="TM_PBP2"/>
    <property type="match status" value="1"/>
</dbReference>
<dbReference type="InterPro" id="IPR043429">
    <property type="entry name" value="ArtM/GltK/GlnP/TcyL/YhdX-like"/>
</dbReference>
<dbReference type="STRING" id="59748.PA0267"/>
<dbReference type="EMBL" id="AM422018">
    <property type="protein sequence ID" value="CAM11602.1"/>
    <property type="molecule type" value="Genomic_DNA"/>
</dbReference>
<feature type="transmembrane region" description="Helical" evidence="7">
    <location>
        <begin position="222"/>
        <end position="240"/>
    </location>
</feature>
<feature type="transmembrane region" description="Helical" evidence="7">
    <location>
        <begin position="321"/>
        <end position="343"/>
    </location>
</feature>
<reference evidence="9 10" key="1">
    <citation type="journal article" date="2008" name="J. Bacteriol.">
        <title>Comparative genome analysis of 'Candidatus Phytoplasma australiense' (subgroup tuf-Australia I; rp-A) and 'Ca. Phytoplasma asteris' strains OY-M and AY-WB.</title>
        <authorList>
            <person name="Tran-Nguyen L.T."/>
            <person name="Kube M."/>
            <person name="Schneider B."/>
            <person name="Reinhardt R."/>
            <person name="Gibb K.S."/>
        </authorList>
    </citation>
    <scope>NUCLEOTIDE SEQUENCE [LARGE SCALE GENOMIC DNA]</scope>
</reference>
<evidence type="ECO:0000256" key="7">
    <source>
        <dbReference type="RuleBase" id="RU363032"/>
    </source>
</evidence>
<dbReference type="GO" id="GO:0055085">
    <property type="term" value="P:transmembrane transport"/>
    <property type="evidence" value="ECO:0007669"/>
    <property type="project" value="InterPro"/>
</dbReference>
<dbReference type="SUPFAM" id="SSF161098">
    <property type="entry name" value="MetI-like"/>
    <property type="match status" value="1"/>
</dbReference>
<proteinExistence type="inferred from homology"/>
<dbReference type="InterPro" id="IPR000515">
    <property type="entry name" value="MetI-like"/>
</dbReference>
<dbReference type="Pfam" id="PF00528">
    <property type="entry name" value="BPD_transp_1"/>
    <property type="match status" value="1"/>
</dbReference>
<keyword evidence="4" id="KW-0029">Amino-acid transport</keyword>
<gene>
    <name evidence="9" type="primary">artI</name>
    <name evidence="9" type="ordered locus">PA0267</name>
</gene>
<feature type="transmembrane region" description="Helical" evidence="7">
    <location>
        <begin position="180"/>
        <end position="202"/>
    </location>
</feature>
<evidence type="ECO:0000256" key="6">
    <source>
        <dbReference type="ARBA" id="ARBA00023136"/>
    </source>
</evidence>
<evidence type="ECO:0000256" key="3">
    <source>
        <dbReference type="ARBA" id="ARBA00022692"/>
    </source>
</evidence>
<protein>
    <submittedName>
        <fullName evidence="9">ABC-type arginine transport system,permease component</fullName>
    </submittedName>
</protein>
<feature type="transmembrane region" description="Helical" evidence="7">
    <location>
        <begin position="138"/>
        <end position="160"/>
    </location>
</feature>
<dbReference type="Proteomes" id="UP000008323">
    <property type="component" value="Chromosome"/>
</dbReference>
<dbReference type="Gene3D" id="1.10.3720.10">
    <property type="entry name" value="MetI-like"/>
    <property type="match status" value="1"/>
</dbReference>
<dbReference type="GO" id="GO:0006865">
    <property type="term" value="P:amino acid transport"/>
    <property type="evidence" value="ECO:0007669"/>
    <property type="project" value="UniProtKB-KW"/>
</dbReference>
<keyword evidence="7" id="KW-0813">Transport</keyword>
<evidence type="ECO:0000259" key="8">
    <source>
        <dbReference type="PROSITE" id="PS50928"/>
    </source>
</evidence>
<comment type="subcellular location">
    <subcellularLocation>
        <location evidence="7">Cell membrane</location>
        <topology evidence="7">Multi-pass membrane protein</topology>
    </subcellularLocation>
    <subcellularLocation>
        <location evidence="1">Membrane</location>
        <topology evidence="1">Multi-pass membrane protein</topology>
    </subcellularLocation>
</comment>
<evidence type="ECO:0000256" key="4">
    <source>
        <dbReference type="ARBA" id="ARBA00022970"/>
    </source>
</evidence>
<dbReference type="KEGG" id="pal:PA0267"/>
<dbReference type="GO" id="GO:0005886">
    <property type="term" value="C:plasma membrane"/>
    <property type="evidence" value="ECO:0007669"/>
    <property type="project" value="UniProtKB-SubCell"/>
</dbReference>
<name>B1V9I0_PHYAS</name>
<accession>B1V9I0</accession>
<evidence type="ECO:0000313" key="9">
    <source>
        <dbReference type="EMBL" id="CAM11602.1"/>
    </source>
</evidence>